<dbReference type="InterPro" id="IPR018060">
    <property type="entry name" value="HTH_AraC"/>
</dbReference>
<keyword evidence="1" id="KW-0805">Transcription regulation</keyword>
<evidence type="ECO:0000256" key="3">
    <source>
        <dbReference type="ARBA" id="ARBA00023163"/>
    </source>
</evidence>
<comment type="caution">
    <text evidence="5">The sequence shown here is derived from an EMBL/GenBank/DDBJ whole genome shotgun (WGS) entry which is preliminary data.</text>
</comment>
<dbReference type="Proteomes" id="UP000257136">
    <property type="component" value="Unassembled WGS sequence"/>
</dbReference>
<keyword evidence="2 5" id="KW-0238">DNA-binding</keyword>
<protein>
    <submittedName>
        <fullName evidence="5">AraC-like DNA-binding protein</fullName>
    </submittedName>
</protein>
<evidence type="ECO:0000256" key="2">
    <source>
        <dbReference type="ARBA" id="ARBA00023125"/>
    </source>
</evidence>
<dbReference type="OrthoDB" id="1096411at2"/>
<dbReference type="PANTHER" id="PTHR43280:SF32">
    <property type="entry name" value="TRANSCRIPTIONAL REGULATORY PROTEIN"/>
    <property type="match status" value="1"/>
</dbReference>
<evidence type="ECO:0000313" key="5">
    <source>
        <dbReference type="EMBL" id="REG92224.1"/>
    </source>
</evidence>
<dbReference type="Gene3D" id="1.10.10.60">
    <property type="entry name" value="Homeodomain-like"/>
    <property type="match status" value="1"/>
</dbReference>
<dbReference type="EMBL" id="QUNI01000015">
    <property type="protein sequence ID" value="REG92224.1"/>
    <property type="molecule type" value="Genomic_DNA"/>
</dbReference>
<keyword evidence="6" id="KW-1185">Reference proteome</keyword>
<organism evidence="5 6">
    <name type="scientific">Flavobacterium aquicola</name>
    <dbReference type="NCBI Taxonomy" id="1682742"/>
    <lineage>
        <taxon>Bacteria</taxon>
        <taxon>Pseudomonadati</taxon>
        <taxon>Bacteroidota</taxon>
        <taxon>Flavobacteriia</taxon>
        <taxon>Flavobacteriales</taxon>
        <taxon>Flavobacteriaceae</taxon>
        <taxon>Flavobacterium</taxon>
    </lineage>
</organism>
<sequence length="269" mass="31962">MTFDLKPIDDAIVMTLPERQYKFVLIFCKSGKIKIDIDNQLYEITDGHFLTITPKQYYQFIEINDCVGSILEFTYDFFCKDEKSVELIYHNGLYCHFGLNELIRIPNENSLSRISDYYDSLKSELENKPFEYETSLHSILKLLIIEVSRCKIAQQQRPLYKPDALFLQFLNLIRDSFEKRLTVKEYAQLLHISEQKLNELTKKNTKETTQQLINDLIILEAKRLFNYENLNVKQVAYKLGFDDSHYFSRFFKKQTDTRAKDHLRSLLTE</sequence>
<dbReference type="GO" id="GO:0043565">
    <property type="term" value="F:sequence-specific DNA binding"/>
    <property type="evidence" value="ECO:0007669"/>
    <property type="project" value="InterPro"/>
</dbReference>
<dbReference type="InterPro" id="IPR009057">
    <property type="entry name" value="Homeodomain-like_sf"/>
</dbReference>
<evidence type="ECO:0000256" key="1">
    <source>
        <dbReference type="ARBA" id="ARBA00023015"/>
    </source>
</evidence>
<feature type="domain" description="HTH araC/xylS-type" evidence="4">
    <location>
        <begin position="167"/>
        <end position="265"/>
    </location>
</feature>
<dbReference type="RefSeq" id="WP_115814841.1">
    <property type="nucleotide sequence ID" value="NZ_QUNI01000015.1"/>
</dbReference>
<dbReference type="GO" id="GO:0003700">
    <property type="term" value="F:DNA-binding transcription factor activity"/>
    <property type="evidence" value="ECO:0007669"/>
    <property type="project" value="InterPro"/>
</dbReference>
<dbReference type="SMART" id="SM00342">
    <property type="entry name" value="HTH_ARAC"/>
    <property type="match status" value="1"/>
</dbReference>
<dbReference type="PROSITE" id="PS01124">
    <property type="entry name" value="HTH_ARAC_FAMILY_2"/>
    <property type="match status" value="1"/>
</dbReference>
<evidence type="ECO:0000313" key="6">
    <source>
        <dbReference type="Proteomes" id="UP000257136"/>
    </source>
</evidence>
<keyword evidence="3" id="KW-0804">Transcription</keyword>
<reference evidence="5 6" key="1">
    <citation type="submission" date="2018-08" db="EMBL/GenBank/DDBJ databases">
        <title>Genomic Encyclopedia of Archaeal and Bacterial Type Strains, Phase II (KMG-II): from individual species to whole genera.</title>
        <authorList>
            <person name="Goeker M."/>
        </authorList>
    </citation>
    <scope>NUCLEOTIDE SEQUENCE [LARGE SCALE GENOMIC DNA]</scope>
    <source>
        <strain evidence="5 6">DSM 100880</strain>
    </source>
</reference>
<accession>A0A3E0E1P9</accession>
<gene>
    <name evidence="5" type="ORF">C8P67_11568</name>
</gene>
<name>A0A3E0E1P9_9FLAO</name>
<proteinExistence type="predicted"/>
<evidence type="ECO:0000259" key="4">
    <source>
        <dbReference type="PROSITE" id="PS01124"/>
    </source>
</evidence>
<dbReference type="Pfam" id="PF12833">
    <property type="entry name" value="HTH_18"/>
    <property type="match status" value="1"/>
</dbReference>
<dbReference type="SUPFAM" id="SSF46689">
    <property type="entry name" value="Homeodomain-like"/>
    <property type="match status" value="1"/>
</dbReference>
<dbReference type="PANTHER" id="PTHR43280">
    <property type="entry name" value="ARAC-FAMILY TRANSCRIPTIONAL REGULATOR"/>
    <property type="match status" value="1"/>
</dbReference>
<dbReference type="AlphaFoldDB" id="A0A3E0E1P9"/>